<keyword evidence="7 8" id="KW-0472">Membrane</keyword>
<evidence type="ECO:0000256" key="6">
    <source>
        <dbReference type="ARBA" id="ARBA00022989"/>
    </source>
</evidence>
<dbReference type="RefSeq" id="WP_231008744.1">
    <property type="nucleotide sequence ID" value="NZ_JAJNEC010000008.1"/>
</dbReference>
<evidence type="ECO:0000256" key="2">
    <source>
        <dbReference type="ARBA" id="ARBA00022475"/>
    </source>
</evidence>
<evidence type="ECO:0000256" key="4">
    <source>
        <dbReference type="ARBA" id="ARBA00022692"/>
    </source>
</evidence>
<name>A0ABS8Q1R8_9BACT</name>
<gene>
    <name evidence="9" type="primary">xrtK</name>
    <name evidence="9" type="ORF">LQ567_25450</name>
</gene>
<accession>A0ABS8Q1R8</accession>
<evidence type="ECO:0000256" key="1">
    <source>
        <dbReference type="ARBA" id="ARBA00004651"/>
    </source>
</evidence>
<keyword evidence="10" id="KW-1185">Reference proteome</keyword>
<dbReference type="InterPro" id="IPR027551">
    <property type="entry name" value="Exosort_XrtK"/>
</dbReference>
<keyword evidence="2" id="KW-1003">Cell membrane</keyword>
<evidence type="ECO:0000313" key="10">
    <source>
        <dbReference type="Proteomes" id="UP001199816"/>
    </source>
</evidence>
<feature type="transmembrane region" description="Helical" evidence="8">
    <location>
        <begin position="102"/>
        <end position="126"/>
    </location>
</feature>
<dbReference type="NCBIfam" id="TIGR04178">
    <property type="entry name" value="exo_archaeo"/>
    <property type="match status" value="1"/>
</dbReference>
<evidence type="ECO:0000256" key="3">
    <source>
        <dbReference type="ARBA" id="ARBA00022670"/>
    </source>
</evidence>
<dbReference type="InterPro" id="IPR026392">
    <property type="entry name" value="Exo/Archaeosortase_dom"/>
</dbReference>
<keyword evidence="3" id="KW-0645">Protease</keyword>
<evidence type="ECO:0000256" key="7">
    <source>
        <dbReference type="ARBA" id="ARBA00023136"/>
    </source>
</evidence>
<evidence type="ECO:0000256" key="5">
    <source>
        <dbReference type="ARBA" id="ARBA00022801"/>
    </source>
</evidence>
<comment type="subcellular location">
    <subcellularLocation>
        <location evidence="1">Cell membrane</location>
        <topology evidence="1">Multi-pass membrane protein</topology>
    </subcellularLocation>
</comment>
<dbReference type="GO" id="GO:0016787">
    <property type="term" value="F:hydrolase activity"/>
    <property type="evidence" value="ECO:0007669"/>
    <property type="project" value="UniProtKB-KW"/>
</dbReference>
<protein>
    <submittedName>
        <fullName evidence="9">Exosortase K</fullName>
        <ecNumber evidence="9">3.4.22.-</ecNumber>
    </submittedName>
</protein>
<dbReference type="EMBL" id="JAJNEC010000008">
    <property type="protein sequence ID" value="MCD2426156.1"/>
    <property type="molecule type" value="Genomic_DNA"/>
</dbReference>
<reference evidence="9 10" key="1">
    <citation type="submission" date="2021-11" db="EMBL/GenBank/DDBJ databases">
        <title>Genomic of Niabella pedocola.</title>
        <authorList>
            <person name="Wu T."/>
        </authorList>
    </citation>
    <scope>NUCLEOTIDE SEQUENCE [LARGE SCALE GENOMIC DNA]</scope>
    <source>
        <strain evidence="9 10">JCM 31011</strain>
    </source>
</reference>
<keyword evidence="6 8" id="KW-1133">Transmembrane helix</keyword>
<comment type="caution">
    <text evidence="9">The sequence shown here is derived from an EMBL/GenBank/DDBJ whole genome shotgun (WGS) entry which is preliminary data.</text>
</comment>
<keyword evidence="4 8" id="KW-0812">Transmembrane</keyword>
<organism evidence="9 10">
    <name type="scientific">Niabella pedocola</name>
    <dbReference type="NCBI Taxonomy" id="1752077"/>
    <lineage>
        <taxon>Bacteria</taxon>
        <taxon>Pseudomonadati</taxon>
        <taxon>Bacteroidota</taxon>
        <taxon>Chitinophagia</taxon>
        <taxon>Chitinophagales</taxon>
        <taxon>Chitinophagaceae</taxon>
        <taxon>Niabella</taxon>
    </lineage>
</organism>
<dbReference type="NCBIfam" id="TIGR04287">
    <property type="entry name" value="exosort_XrtK"/>
    <property type="match status" value="1"/>
</dbReference>
<evidence type="ECO:0000256" key="8">
    <source>
        <dbReference type="SAM" id="Phobius"/>
    </source>
</evidence>
<feature type="transmembrane region" description="Helical" evidence="8">
    <location>
        <begin position="146"/>
        <end position="163"/>
    </location>
</feature>
<keyword evidence="5 9" id="KW-0378">Hydrolase</keyword>
<evidence type="ECO:0000313" key="9">
    <source>
        <dbReference type="EMBL" id="MCD2426156.1"/>
    </source>
</evidence>
<dbReference type="Proteomes" id="UP001199816">
    <property type="component" value="Unassembled WGS sequence"/>
</dbReference>
<feature type="transmembrane region" description="Helical" evidence="8">
    <location>
        <begin position="67"/>
        <end position="90"/>
    </location>
</feature>
<sequence length="178" mass="19842">MSIKQKMLLTVAGSLILILLKLLLRQSDADDLYFLLAPVSAIIEATGNYHAQFISGAGFFFRDLHVIINKSCSGATFMLTALLPAGYLLLSYSRNVKSFFKTFPIALLFVYFLTILANTTRILTAIKLGGTSFLMGHIAPEKLHELLGMITYLFYLISAFLLTEKLLQLKSRKYAHPA</sequence>
<proteinExistence type="predicted"/>
<dbReference type="EC" id="3.4.22.-" evidence="9"/>